<evidence type="ECO:0000313" key="3">
    <source>
        <dbReference type="Proteomes" id="UP001497644"/>
    </source>
</evidence>
<feature type="region of interest" description="Disordered" evidence="1">
    <location>
        <begin position="1"/>
        <end position="23"/>
    </location>
</feature>
<accession>A0AAV2P5X2</accession>
<name>A0AAV2P5X2_9HYME</name>
<feature type="compositionally biased region" description="Basic and acidic residues" evidence="1">
    <location>
        <begin position="193"/>
        <end position="211"/>
    </location>
</feature>
<protein>
    <submittedName>
        <fullName evidence="2">Uncharacterized protein</fullName>
    </submittedName>
</protein>
<sequence>MSRNTKSHKNVQRRSALSFDGADDSLDHYIDHIVQSNPWKNVEEIEKSDAARIQNVLNEFDDMITQEKTSKAGHSGAKKNPKQPREKSAVKSAIEDSMTTNSEGTSSNMHSNILVPETQVQTKKKASTKRASKTIEKTPSPRELRHNVDDAKRVVRKTSEPNVKEIAVNESVRKTNMKKVMSMTDINPLTSTPKKELPRTVGETAKDEKSIVKTRNPKMTDSENKSKKYVKRKEKKQETKTLEKNAKDIEHCQGEDDAKVSDKDNNLKIKKKSKNALEKNVENKPKEYVKRKEKKQRTKMLKKNAKDIKHCQGEDINIPNEIKNLESSKNKLQKSATSNKSPKPLKNNVENNCQCKSQSKSQCKKKGAENCGRYEQCLLRAKEQSEEKRKHSKSKKAAKAMGKLSRQISVVKKQMECIKNDLESSESSDSDSDYSEKSSHSSSYSTYSSSSSYSGSSSDCSCTSCECYTSDDYTEYTCDSSDSSICSENSGDKKKNKK</sequence>
<feature type="compositionally biased region" description="Basic and acidic residues" evidence="1">
    <location>
        <begin position="235"/>
        <end position="267"/>
    </location>
</feature>
<dbReference type="EMBL" id="OZ034830">
    <property type="protein sequence ID" value="CAL1687025.1"/>
    <property type="molecule type" value="Genomic_DNA"/>
</dbReference>
<feature type="compositionally biased region" description="Acidic residues" evidence="1">
    <location>
        <begin position="423"/>
        <end position="433"/>
    </location>
</feature>
<feature type="compositionally biased region" description="Basic and acidic residues" evidence="1">
    <location>
        <begin position="133"/>
        <end position="157"/>
    </location>
</feature>
<feature type="compositionally biased region" description="Low complexity" evidence="1">
    <location>
        <begin position="479"/>
        <end position="489"/>
    </location>
</feature>
<feature type="region of interest" description="Disordered" evidence="1">
    <location>
        <begin position="475"/>
        <end position="498"/>
    </location>
</feature>
<organism evidence="2 3">
    <name type="scientific">Lasius platythorax</name>
    <dbReference type="NCBI Taxonomy" id="488582"/>
    <lineage>
        <taxon>Eukaryota</taxon>
        <taxon>Metazoa</taxon>
        <taxon>Ecdysozoa</taxon>
        <taxon>Arthropoda</taxon>
        <taxon>Hexapoda</taxon>
        <taxon>Insecta</taxon>
        <taxon>Pterygota</taxon>
        <taxon>Neoptera</taxon>
        <taxon>Endopterygota</taxon>
        <taxon>Hymenoptera</taxon>
        <taxon>Apocrita</taxon>
        <taxon>Aculeata</taxon>
        <taxon>Formicoidea</taxon>
        <taxon>Formicidae</taxon>
        <taxon>Formicinae</taxon>
        <taxon>Lasius</taxon>
        <taxon>Lasius</taxon>
    </lineage>
</organism>
<feature type="compositionally biased region" description="Basic residues" evidence="1">
    <location>
        <begin position="1"/>
        <end position="12"/>
    </location>
</feature>
<feature type="region of interest" description="Disordered" evidence="1">
    <location>
        <begin position="177"/>
        <end position="351"/>
    </location>
</feature>
<dbReference type="AlphaFoldDB" id="A0AAV2P5X2"/>
<feature type="compositionally biased region" description="Basic residues" evidence="1">
    <location>
        <begin position="122"/>
        <end position="132"/>
    </location>
</feature>
<feature type="region of interest" description="Disordered" evidence="1">
    <location>
        <begin position="382"/>
        <end position="462"/>
    </location>
</feature>
<feature type="compositionally biased region" description="Basic and acidic residues" evidence="1">
    <location>
        <begin position="413"/>
        <end position="422"/>
    </location>
</feature>
<proteinExistence type="predicted"/>
<feature type="compositionally biased region" description="Basic and acidic residues" evidence="1">
    <location>
        <begin position="304"/>
        <end position="313"/>
    </location>
</feature>
<reference evidence="2" key="1">
    <citation type="submission" date="2024-04" db="EMBL/GenBank/DDBJ databases">
        <authorList>
            <consortium name="Molecular Ecology Group"/>
        </authorList>
    </citation>
    <scope>NUCLEOTIDE SEQUENCE</scope>
</reference>
<feature type="compositionally biased region" description="Basic and acidic residues" evidence="1">
    <location>
        <begin position="275"/>
        <end position="290"/>
    </location>
</feature>
<feature type="compositionally biased region" description="Low complexity" evidence="1">
    <location>
        <begin position="440"/>
        <end position="462"/>
    </location>
</feature>
<dbReference type="Proteomes" id="UP001497644">
    <property type="component" value="Chromosome 7"/>
</dbReference>
<feature type="region of interest" description="Disordered" evidence="1">
    <location>
        <begin position="64"/>
        <end position="157"/>
    </location>
</feature>
<gene>
    <name evidence="2" type="ORF">LPLAT_LOCUS12304</name>
</gene>
<feature type="compositionally biased region" description="Basic residues" evidence="1">
    <location>
        <begin position="291"/>
        <end position="303"/>
    </location>
</feature>
<evidence type="ECO:0000256" key="1">
    <source>
        <dbReference type="SAM" id="MobiDB-lite"/>
    </source>
</evidence>
<keyword evidence="3" id="KW-1185">Reference proteome</keyword>
<feature type="compositionally biased region" description="Polar residues" evidence="1">
    <location>
        <begin position="97"/>
        <end position="111"/>
    </location>
</feature>
<evidence type="ECO:0000313" key="2">
    <source>
        <dbReference type="EMBL" id="CAL1687025.1"/>
    </source>
</evidence>